<comment type="caution">
    <text evidence="1">The sequence shown here is derived from an EMBL/GenBank/DDBJ whole genome shotgun (WGS) entry which is preliminary data.</text>
</comment>
<reference evidence="1 2" key="1">
    <citation type="submission" date="2023-02" db="EMBL/GenBank/DDBJ databases">
        <title>LHISI_Scaffold_Assembly.</title>
        <authorList>
            <person name="Stuart O.P."/>
            <person name="Cleave R."/>
            <person name="Magrath M.J.L."/>
            <person name="Mikheyev A.S."/>
        </authorList>
    </citation>
    <scope>NUCLEOTIDE SEQUENCE [LARGE SCALE GENOMIC DNA]</scope>
    <source>
        <strain evidence="1">Daus_M_001</strain>
        <tissue evidence="1">Leg muscle</tissue>
    </source>
</reference>
<evidence type="ECO:0000313" key="2">
    <source>
        <dbReference type="Proteomes" id="UP001159363"/>
    </source>
</evidence>
<name>A0ABQ9HJD4_9NEOP</name>
<sequence>MADFLNSETKIYKLKTVTYGATSAPFMAIRTCHQLASDEDHDVPKVTIILRRYFYVNAVIMEGLEIPRFMMARYTREMQFHGFCNASELAYSACEFLRLTDESGTMHTYLVCSKYRVVPLNKAGRQTSTRSRKGCLHPFPDELELLRVGRKIQKLLLDYEKKFSALPKNIEVAILIASNEHARHPHAGPQHLLAAIPMAVHTAARVTFLVSLVQGVPESSSEPDQVDHRNLEPGSWKVGYHQRRSSPSTKGIMRRVVELHTGEDGRPFKVGGTLVLVGTRPQTGAPAHVHFPEERVPNGSPLFPLRRLWRQHLKECGKGEVQVVARENDQGPGSVRR</sequence>
<proteinExistence type="predicted"/>
<organism evidence="1 2">
    <name type="scientific">Dryococelus australis</name>
    <dbReference type="NCBI Taxonomy" id="614101"/>
    <lineage>
        <taxon>Eukaryota</taxon>
        <taxon>Metazoa</taxon>
        <taxon>Ecdysozoa</taxon>
        <taxon>Arthropoda</taxon>
        <taxon>Hexapoda</taxon>
        <taxon>Insecta</taxon>
        <taxon>Pterygota</taxon>
        <taxon>Neoptera</taxon>
        <taxon>Polyneoptera</taxon>
        <taxon>Phasmatodea</taxon>
        <taxon>Verophasmatodea</taxon>
        <taxon>Anareolatae</taxon>
        <taxon>Phasmatidae</taxon>
        <taxon>Eurycanthinae</taxon>
        <taxon>Dryococelus</taxon>
    </lineage>
</organism>
<dbReference type="PANTHER" id="PTHR47331">
    <property type="entry name" value="PHD-TYPE DOMAIN-CONTAINING PROTEIN"/>
    <property type="match status" value="1"/>
</dbReference>
<keyword evidence="2" id="KW-1185">Reference proteome</keyword>
<dbReference type="InterPro" id="IPR008042">
    <property type="entry name" value="Retrotrans_Pao"/>
</dbReference>
<accession>A0ABQ9HJD4</accession>
<gene>
    <name evidence="1" type="ORF">PR048_016204</name>
</gene>
<dbReference type="EMBL" id="JARBHB010000005">
    <property type="protein sequence ID" value="KAJ8884347.1"/>
    <property type="molecule type" value="Genomic_DNA"/>
</dbReference>
<dbReference type="Proteomes" id="UP001159363">
    <property type="component" value="Chromosome 4"/>
</dbReference>
<evidence type="ECO:0000313" key="1">
    <source>
        <dbReference type="EMBL" id="KAJ8884347.1"/>
    </source>
</evidence>
<dbReference type="Pfam" id="PF05380">
    <property type="entry name" value="Peptidase_A17"/>
    <property type="match status" value="1"/>
</dbReference>
<protein>
    <submittedName>
        <fullName evidence="1">Uncharacterized protein</fullName>
    </submittedName>
</protein>